<evidence type="ECO:0000259" key="1">
    <source>
        <dbReference type="PROSITE" id="PS50097"/>
    </source>
</evidence>
<dbReference type="GO" id="GO:0030163">
    <property type="term" value="P:protein catabolic process"/>
    <property type="evidence" value="ECO:0007669"/>
    <property type="project" value="UniProtKB-ARBA"/>
</dbReference>
<gene>
    <name evidence="3" type="primary">spop_149</name>
    <name evidence="3" type="ORF">AVEN_231138_1</name>
</gene>
<dbReference type="AlphaFoldDB" id="A0A4Y2KYJ3"/>
<name>A0A4Y2KYJ3_ARAVE</name>
<evidence type="ECO:0000259" key="2">
    <source>
        <dbReference type="PROSITE" id="PS50144"/>
    </source>
</evidence>
<dbReference type="SMART" id="SM00061">
    <property type="entry name" value="MATH"/>
    <property type="match status" value="1"/>
</dbReference>
<dbReference type="CDD" id="cd18186">
    <property type="entry name" value="BTB_POZ_ZBTB_KLHL-like"/>
    <property type="match status" value="1"/>
</dbReference>
<feature type="domain" description="BTB" evidence="1">
    <location>
        <begin position="343"/>
        <end position="407"/>
    </location>
</feature>
<protein>
    <submittedName>
        <fullName evidence="3">Speckle-type POZ protein</fullName>
    </submittedName>
</protein>
<dbReference type="Pfam" id="PF22486">
    <property type="entry name" value="MATH_2"/>
    <property type="match status" value="1"/>
</dbReference>
<comment type="caution">
    <text evidence="3">The sequence shown here is derived from an EMBL/GenBank/DDBJ whole genome shotgun (WGS) entry which is preliminary data.</text>
</comment>
<dbReference type="Gene3D" id="2.60.210.10">
    <property type="entry name" value="Apoptosis, Tumor Necrosis Factor Receptor Associated Protein 2, Chain A"/>
    <property type="match status" value="1"/>
</dbReference>
<dbReference type="PROSITE" id="PS50144">
    <property type="entry name" value="MATH"/>
    <property type="match status" value="1"/>
</dbReference>
<feature type="domain" description="MATH" evidence="2">
    <location>
        <begin position="10"/>
        <end position="140"/>
    </location>
</feature>
<dbReference type="CDD" id="cd00121">
    <property type="entry name" value="MATH"/>
    <property type="match status" value="1"/>
</dbReference>
<proteinExistence type="predicted"/>
<dbReference type="Pfam" id="PF00651">
    <property type="entry name" value="BTB"/>
    <property type="match status" value="1"/>
</dbReference>
<accession>A0A4Y2KYJ3</accession>
<sequence>MATEGNEGKYFSIDWKIENLSYWSENIRKAIESQPFVVDALNGTMWNLDVYPRGDEGNEDYISVYLFTENVDSPALPTEVKFELALIGKDGSVLESDVCEYNFKESRGYGCSRIATRKDVYDTKRSMFLPQDTLTVRCKIWKKGESMAQDVRYFARTRIGVERRSFLWNLEEFSTLESEEKCTYLIKSPKNDEQIMSVDLFVTAGVNCDEIIRFELFPKDKTIKYSTFRLSLVDASGNKVECNQEEFWFDEESECEKFSFFFTRKKLLANKRMFLPNDVLSLHWEWTFSKGIVLEEIEEVQYGCTSSKVKISDAREVNDNEEILSSNPVLDSVKKLYEEKFLCDVQLKTSSGTFPAHKVILSASSSVFKTMFSNNTKENDSEYVDIKELEDDTVKRMLHYIYTSSIEDLTWENATGLYDAANKYAIQSLKNACISYLKDNISISNACEVLLLADNQADGDLKAAVLDYIVKHGKEMGNSEWRLLINSNGDLAAEALYRLFYEN</sequence>
<evidence type="ECO:0000313" key="3">
    <source>
        <dbReference type="EMBL" id="GBN07130.1"/>
    </source>
</evidence>
<keyword evidence="4" id="KW-1185">Reference proteome</keyword>
<dbReference type="InterPro" id="IPR008974">
    <property type="entry name" value="TRAF-like"/>
</dbReference>
<dbReference type="InterPro" id="IPR002083">
    <property type="entry name" value="MATH/TRAF_dom"/>
</dbReference>
<evidence type="ECO:0000313" key="4">
    <source>
        <dbReference type="Proteomes" id="UP000499080"/>
    </source>
</evidence>
<organism evidence="3 4">
    <name type="scientific">Araneus ventricosus</name>
    <name type="common">Orbweaver spider</name>
    <name type="synonym">Epeira ventricosa</name>
    <dbReference type="NCBI Taxonomy" id="182803"/>
    <lineage>
        <taxon>Eukaryota</taxon>
        <taxon>Metazoa</taxon>
        <taxon>Ecdysozoa</taxon>
        <taxon>Arthropoda</taxon>
        <taxon>Chelicerata</taxon>
        <taxon>Arachnida</taxon>
        <taxon>Araneae</taxon>
        <taxon>Araneomorphae</taxon>
        <taxon>Entelegynae</taxon>
        <taxon>Araneoidea</taxon>
        <taxon>Araneidae</taxon>
        <taxon>Araneus</taxon>
    </lineage>
</organism>
<dbReference type="SMART" id="SM00225">
    <property type="entry name" value="BTB"/>
    <property type="match status" value="1"/>
</dbReference>
<dbReference type="PROSITE" id="PS50097">
    <property type="entry name" value="BTB"/>
    <property type="match status" value="1"/>
</dbReference>
<dbReference type="InterPro" id="IPR011333">
    <property type="entry name" value="SKP1/BTB/POZ_sf"/>
</dbReference>
<dbReference type="SUPFAM" id="SSF49599">
    <property type="entry name" value="TRAF domain-like"/>
    <property type="match status" value="1"/>
</dbReference>
<dbReference type="SUPFAM" id="SSF54695">
    <property type="entry name" value="POZ domain"/>
    <property type="match status" value="1"/>
</dbReference>
<dbReference type="Gene3D" id="3.30.710.10">
    <property type="entry name" value="Potassium Channel Kv1.1, Chain A"/>
    <property type="match status" value="1"/>
</dbReference>
<dbReference type="EMBL" id="BGPR01005135">
    <property type="protein sequence ID" value="GBN07130.1"/>
    <property type="molecule type" value="Genomic_DNA"/>
</dbReference>
<dbReference type="Proteomes" id="UP000499080">
    <property type="component" value="Unassembled WGS sequence"/>
</dbReference>
<dbReference type="PANTHER" id="PTHR24413">
    <property type="entry name" value="SPECKLE-TYPE POZ PROTEIN"/>
    <property type="match status" value="1"/>
</dbReference>
<reference evidence="3 4" key="1">
    <citation type="journal article" date="2019" name="Sci. Rep.">
        <title>Orb-weaving spider Araneus ventricosus genome elucidates the spidroin gene catalogue.</title>
        <authorList>
            <person name="Kono N."/>
            <person name="Nakamura H."/>
            <person name="Ohtoshi R."/>
            <person name="Moran D.A.P."/>
            <person name="Shinohara A."/>
            <person name="Yoshida Y."/>
            <person name="Fujiwara M."/>
            <person name="Mori M."/>
            <person name="Tomita M."/>
            <person name="Arakawa K."/>
        </authorList>
    </citation>
    <scope>NUCLEOTIDE SEQUENCE [LARGE SCALE GENOMIC DNA]</scope>
</reference>
<dbReference type="OrthoDB" id="6359816at2759"/>
<dbReference type="Gene3D" id="1.25.40.420">
    <property type="match status" value="1"/>
</dbReference>
<dbReference type="InterPro" id="IPR000210">
    <property type="entry name" value="BTB/POZ_dom"/>
</dbReference>